<dbReference type="InterPro" id="IPR032837">
    <property type="entry name" value="G1PDH"/>
</dbReference>
<dbReference type="EMBL" id="JAFBDZ010000002">
    <property type="protein sequence ID" value="MBM7585433.1"/>
    <property type="molecule type" value="Genomic_DNA"/>
</dbReference>
<dbReference type="GO" id="GO:0050492">
    <property type="term" value="F:glycerol-1-phosphate dehydrogenase [NAD(P)+] activity"/>
    <property type="evidence" value="ECO:0007669"/>
    <property type="project" value="UniProtKB-EC"/>
</dbReference>
<evidence type="ECO:0000313" key="11">
    <source>
        <dbReference type="Proteomes" id="UP001646157"/>
    </source>
</evidence>
<dbReference type="PANTHER" id="PTHR43616">
    <property type="entry name" value="GLYCEROL DEHYDROGENASE"/>
    <property type="match status" value="1"/>
</dbReference>
<dbReference type="Gene3D" id="3.40.50.1970">
    <property type="match status" value="1"/>
</dbReference>
<keyword evidence="7" id="KW-0443">Lipid metabolism</keyword>
<sequence>MKDFKAIDQLAKELHEDRSQLPYIEVRKGALQAITPYIREQGFRHITIIVDDNTWEAAGERIFHELEKHQIGGEVVLIKSNEHDQVLADEDAIVQVLVETSQQSNALIAVGTGTIHDITRFCSHKMNIPFLSVPTAASVDGYTSKGAPLILRGFKQTIQTASPIAVFADIDIIKKAPREMTAAGFGDILAKNTSLLDWKISHWINDEPYNGRAADLTRNSLQLCIDHVEEIAQADDEGIRLLMNALIESGLVMLLLNFSRSASGGEHHLSHYWEMDLLKRNAPQVLHGAKVGVATAIITELYQSYANDLDVFGANTGQIAEEIHHLYKPDQMTQWLQLVGGATTPYELGIDDDLVQKSLNEAFRLRDRYTGLYLINQAKSKEILYPVSKNIEL</sequence>
<evidence type="ECO:0000256" key="3">
    <source>
        <dbReference type="ARBA" id="ARBA00022723"/>
    </source>
</evidence>
<evidence type="ECO:0000256" key="5">
    <source>
        <dbReference type="ARBA" id="ARBA00023002"/>
    </source>
</evidence>
<evidence type="ECO:0000256" key="1">
    <source>
        <dbReference type="ARBA" id="ARBA00022490"/>
    </source>
</evidence>
<keyword evidence="1" id="KW-0963">Cytoplasm</keyword>
<dbReference type="RefSeq" id="WP_205171336.1">
    <property type="nucleotide sequence ID" value="NZ_JAFBDZ010000002.1"/>
</dbReference>
<evidence type="ECO:0000256" key="7">
    <source>
        <dbReference type="ARBA" id="ARBA00023098"/>
    </source>
</evidence>
<dbReference type="SUPFAM" id="SSF56796">
    <property type="entry name" value="Dehydroquinate synthase-like"/>
    <property type="match status" value="1"/>
</dbReference>
<keyword evidence="5 10" id="KW-0560">Oxidoreductase</keyword>
<keyword evidence="11" id="KW-1185">Reference proteome</keyword>
<evidence type="ECO:0000256" key="2">
    <source>
        <dbReference type="ARBA" id="ARBA00022516"/>
    </source>
</evidence>
<keyword evidence="9" id="KW-1208">Phospholipid metabolism</keyword>
<evidence type="ECO:0000256" key="6">
    <source>
        <dbReference type="ARBA" id="ARBA00023027"/>
    </source>
</evidence>
<evidence type="ECO:0000256" key="8">
    <source>
        <dbReference type="ARBA" id="ARBA00023209"/>
    </source>
</evidence>
<evidence type="ECO:0000313" key="10">
    <source>
        <dbReference type="EMBL" id="MBM7585433.1"/>
    </source>
</evidence>
<keyword evidence="4" id="KW-0521">NADP</keyword>
<keyword evidence="6" id="KW-0520">NAD</keyword>
<dbReference type="CDD" id="cd08175">
    <property type="entry name" value="G1PDH"/>
    <property type="match status" value="1"/>
</dbReference>
<dbReference type="EC" id="1.1.1.261" evidence="10"/>
<keyword evidence="8" id="KW-0594">Phospholipid biosynthesis</keyword>
<dbReference type="Gene3D" id="1.20.1090.10">
    <property type="entry name" value="Dehydroquinate synthase-like - alpha domain"/>
    <property type="match status" value="1"/>
</dbReference>
<name>A0ABS2NC71_9BACI</name>
<accession>A0ABS2NC71</accession>
<evidence type="ECO:0000256" key="9">
    <source>
        <dbReference type="ARBA" id="ARBA00023264"/>
    </source>
</evidence>
<keyword evidence="2" id="KW-0444">Lipid biosynthesis</keyword>
<dbReference type="Pfam" id="PF13685">
    <property type="entry name" value="Fe-ADH_2"/>
    <property type="match status" value="1"/>
</dbReference>
<reference evidence="10 11" key="1">
    <citation type="submission" date="2021-01" db="EMBL/GenBank/DDBJ databases">
        <title>Genomic Encyclopedia of Type Strains, Phase IV (KMG-IV): sequencing the most valuable type-strain genomes for metagenomic binning, comparative biology and taxonomic classification.</title>
        <authorList>
            <person name="Goeker M."/>
        </authorList>
    </citation>
    <scope>NUCLEOTIDE SEQUENCE [LARGE SCALE GENOMIC DNA]</scope>
    <source>
        <strain evidence="10 11">DSM 24834</strain>
    </source>
</reference>
<evidence type="ECO:0000256" key="4">
    <source>
        <dbReference type="ARBA" id="ARBA00022857"/>
    </source>
</evidence>
<proteinExistence type="predicted"/>
<gene>
    <name evidence="10" type="ORF">JOC86_001975</name>
</gene>
<dbReference type="InterPro" id="IPR016205">
    <property type="entry name" value="Glycerol_DH"/>
</dbReference>
<dbReference type="PANTHER" id="PTHR43616:SF5">
    <property type="entry name" value="GLYCEROL DEHYDROGENASE 1"/>
    <property type="match status" value="1"/>
</dbReference>
<dbReference type="Proteomes" id="UP001646157">
    <property type="component" value="Unassembled WGS sequence"/>
</dbReference>
<keyword evidence="3" id="KW-0479">Metal-binding</keyword>
<comment type="caution">
    <text evidence="10">The sequence shown here is derived from an EMBL/GenBank/DDBJ whole genome shotgun (WGS) entry which is preliminary data.</text>
</comment>
<organism evidence="10 11">
    <name type="scientific">Rossellomorea pakistanensis</name>
    <dbReference type="NCBI Taxonomy" id="992288"/>
    <lineage>
        <taxon>Bacteria</taxon>
        <taxon>Bacillati</taxon>
        <taxon>Bacillota</taxon>
        <taxon>Bacilli</taxon>
        <taxon>Bacillales</taxon>
        <taxon>Bacillaceae</taxon>
        <taxon>Rossellomorea</taxon>
    </lineage>
</organism>
<protein>
    <submittedName>
        <fullName evidence="10">Glycerol-1-phosphate dehydrogenase [NAD(P)+]</fullName>
        <ecNumber evidence="10">1.1.1.261</ecNumber>
    </submittedName>
</protein>